<evidence type="ECO:0000256" key="1">
    <source>
        <dbReference type="PROSITE-ProRule" id="PRU00339"/>
    </source>
</evidence>
<evidence type="ECO:0000313" key="4">
    <source>
        <dbReference type="Proteomes" id="UP000199202"/>
    </source>
</evidence>
<proteinExistence type="predicted"/>
<dbReference type="SMART" id="SM00028">
    <property type="entry name" value="TPR"/>
    <property type="match status" value="5"/>
</dbReference>
<dbReference type="RefSeq" id="WP_143043829.1">
    <property type="nucleotide sequence ID" value="NZ_FNDJ01000010.1"/>
</dbReference>
<organism evidence="3 4">
    <name type="scientific">Nonomuraea jiangxiensis</name>
    <dbReference type="NCBI Taxonomy" id="633440"/>
    <lineage>
        <taxon>Bacteria</taxon>
        <taxon>Bacillati</taxon>
        <taxon>Actinomycetota</taxon>
        <taxon>Actinomycetes</taxon>
        <taxon>Streptosporangiales</taxon>
        <taxon>Streptosporangiaceae</taxon>
        <taxon>Nonomuraea</taxon>
    </lineage>
</organism>
<keyword evidence="2" id="KW-0472">Membrane</keyword>
<protein>
    <submittedName>
        <fullName evidence="3">Tetratricopeptide (TPR) repeat</fullName>
    </submittedName>
</protein>
<keyword evidence="2" id="KW-1133">Transmembrane helix</keyword>
<feature type="transmembrane region" description="Helical" evidence="2">
    <location>
        <begin position="246"/>
        <end position="268"/>
    </location>
</feature>
<evidence type="ECO:0000313" key="3">
    <source>
        <dbReference type="EMBL" id="SDJ34917.1"/>
    </source>
</evidence>
<dbReference type="OrthoDB" id="3534962at2"/>
<feature type="transmembrane region" description="Helical" evidence="2">
    <location>
        <begin position="297"/>
        <end position="316"/>
    </location>
</feature>
<dbReference type="EMBL" id="FNDJ01000010">
    <property type="protein sequence ID" value="SDJ34917.1"/>
    <property type="molecule type" value="Genomic_DNA"/>
</dbReference>
<keyword evidence="2" id="KW-0812">Transmembrane</keyword>
<name>A0A1G8T0A3_9ACTN</name>
<dbReference type="Proteomes" id="UP000199202">
    <property type="component" value="Unassembled WGS sequence"/>
</dbReference>
<dbReference type="PANTHER" id="PTHR15544:SF0">
    <property type="entry name" value="TETRATRICOPEPTIDE REPEAT PROTEIN 33"/>
    <property type="match status" value="1"/>
</dbReference>
<dbReference type="InterPro" id="IPR011990">
    <property type="entry name" value="TPR-like_helical_dom_sf"/>
</dbReference>
<keyword evidence="4" id="KW-1185">Reference proteome</keyword>
<feature type="transmembrane region" description="Helical" evidence="2">
    <location>
        <begin position="377"/>
        <end position="396"/>
    </location>
</feature>
<dbReference type="PROSITE" id="PS50005">
    <property type="entry name" value="TPR"/>
    <property type="match status" value="1"/>
</dbReference>
<sequence>MNPQVVNPADSITRASTLIELNRTAEAERELRGLLAVRPEHSTAHAMLALALVWQGQGAEAVTESQEAIRLAPDQPYPHYIAGVVHHRLGHGDQAVAAAEAALALDPADARTWKLLANGQLLRGRYHDVAEAARRGLALNPEMSDLVSLLAQAHVRLGEAEPAKAAAAHAVRLNPESAMAHLVLGRAELAFGDPRRAAECFRETLRLDPGFDPARDLLVTALKWRNPLYRMLTRLQGSSFGGWRMVFLLPLIPPLIAVFVLIAVLHWVGWVGEAVTVLRLALGRATRLLFAGAEARTALVCCLLVVAGAGVLALGIGLGRDTVGTAGVAVMALVTAVQEAAHTGSARGRAVLYGWTALLGVAIVASVVLASMGTAMLSLYAGLGTIWVAAGVRRLLR</sequence>
<dbReference type="Gene3D" id="1.25.40.10">
    <property type="entry name" value="Tetratricopeptide repeat domain"/>
    <property type="match status" value="1"/>
</dbReference>
<keyword evidence="1" id="KW-0802">TPR repeat</keyword>
<dbReference type="InterPro" id="IPR052658">
    <property type="entry name" value="TPR-containing"/>
</dbReference>
<dbReference type="PANTHER" id="PTHR15544">
    <property type="entry name" value="OSMOSIS RESPONSIVE FACTOR"/>
    <property type="match status" value="1"/>
</dbReference>
<feature type="repeat" description="TPR" evidence="1">
    <location>
        <begin position="178"/>
        <end position="211"/>
    </location>
</feature>
<reference evidence="3 4" key="1">
    <citation type="submission" date="2016-10" db="EMBL/GenBank/DDBJ databases">
        <authorList>
            <person name="de Groot N.N."/>
        </authorList>
    </citation>
    <scope>NUCLEOTIDE SEQUENCE [LARGE SCALE GENOMIC DNA]</scope>
    <source>
        <strain evidence="3 4">CGMCC 4.6533</strain>
    </source>
</reference>
<dbReference type="STRING" id="633440.SAMN05421869_11029"/>
<evidence type="ECO:0000256" key="2">
    <source>
        <dbReference type="SAM" id="Phobius"/>
    </source>
</evidence>
<dbReference type="Pfam" id="PF13432">
    <property type="entry name" value="TPR_16"/>
    <property type="match status" value="2"/>
</dbReference>
<dbReference type="InterPro" id="IPR019734">
    <property type="entry name" value="TPR_rpt"/>
</dbReference>
<accession>A0A1G8T0A3</accession>
<dbReference type="AlphaFoldDB" id="A0A1G8T0A3"/>
<feature type="transmembrane region" description="Helical" evidence="2">
    <location>
        <begin position="350"/>
        <end position="371"/>
    </location>
</feature>
<gene>
    <name evidence="3" type="ORF">SAMN05421869_11029</name>
</gene>
<dbReference type="SUPFAM" id="SSF48452">
    <property type="entry name" value="TPR-like"/>
    <property type="match status" value="1"/>
</dbReference>